<dbReference type="InterPro" id="IPR001387">
    <property type="entry name" value="Cro/C1-type_HTH"/>
</dbReference>
<dbReference type="EMBL" id="DVIU01000132">
    <property type="protein sequence ID" value="HIS36280.1"/>
    <property type="molecule type" value="Genomic_DNA"/>
</dbReference>
<dbReference type="Proteomes" id="UP000823928">
    <property type="component" value="Unassembled WGS sequence"/>
</dbReference>
<dbReference type="SUPFAM" id="SSF47413">
    <property type="entry name" value="lambda repressor-like DNA-binding domains"/>
    <property type="match status" value="2"/>
</dbReference>
<dbReference type="CDD" id="cd00093">
    <property type="entry name" value="HTH_XRE"/>
    <property type="match status" value="2"/>
</dbReference>
<evidence type="ECO:0000256" key="1">
    <source>
        <dbReference type="ARBA" id="ARBA00023125"/>
    </source>
</evidence>
<reference evidence="3" key="1">
    <citation type="submission" date="2020-10" db="EMBL/GenBank/DDBJ databases">
        <authorList>
            <person name="Gilroy R."/>
        </authorList>
    </citation>
    <scope>NUCLEOTIDE SEQUENCE</scope>
    <source>
        <strain evidence="3">6276</strain>
    </source>
</reference>
<dbReference type="Gene3D" id="1.10.260.40">
    <property type="entry name" value="lambda repressor-like DNA-binding domains"/>
    <property type="match status" value="2"/>
</dbReference>
<feature type="domain" description="HTH cro/C1-type" evidence="2">
    <location>
        <begin position="8"/>
        <end position="62"/>
    </location>
</feature>
<dbReference type="Pfam" id="PF13443">
    <property type="entry name" value="HTH_26"/>
    <property type="match status" value="2"/>
</dbReference>
<name>A0A9D1EYK3_9BACT</name>
<proteinExistence type="predicted"/>
<dbReference type="PANTHER" id="PTHR46558:SF11">
    <property type="entry name" value="HTH-TYPE TRANSCRIPTIONAL REGULATOR XRE"/>
    <property type="match status" value="1"/>
</dbReference>
<dbReference type="PROSITE" id="PS50943">
    <property type="entry name" value="HTH_CROC1"/>
    <property type="match status" value="2"/>
</dbReference>
<organism evidence="3 4">
    <name type="scientific">Candidatus Scatousia excrementigallinarum</name>
    <dbReference type="NCBI Taxonomy" id="2840935"/>
    <lineage>
        <taxon>Bacteria</taxon>
        <taxon>Candidatus Scatousia</taxon>
    </lineage>
</organism>
<dbReference type="AlphaFoldDB" id="A0A9D1EYK3"/>
<accession>A0A9D1EYK3</accession>
<gene>
    <name evidence="3" type="ORF">IAC10_06575</name>
</gene>
<protein>
    <submittedName>
        <fullName evidence="3">Helix-turn-helix transcriptional regulator</fullName>
    </submittedName>
</protein>
<dbReference type="InterPro" id="IPR010982">
    <property type="entry name" value="Lambda_DNA-bd_dom_sf"/>
</dbReference>
<dbReference type="GO" id="GO:0003677">
    <property type="term" value="F:DNA binding"/>
    <property type="evidence" value="ECO:0007669"/>
    <property type="project" value="UniProtKB-KW"/>
</dbReference>
<reference evidence="3" key="2">
    <citation type="journal article" date="2021" name="PeerJ">
        <title>Extensive microbial diversity within the chicken gut microbiome revealed by metagenomics and culture.</title>
        <authorList>
            <person name="Gilroy R."/>
            <person name="Ravi A."/>
            <person name="Getino M."/>
            <person name="Pursley I."/>
            <person name="Horton D.L."/>
            <person name="Alikhan N.F."/>
            <person name="Baker D."/>
            <person name="Gharbi K."/>
            <person name="Hall N."/>
            <person name="Watson M."/>
            <person name="Adriaenssens E.M."/>
            <person name="Foster-Nyarko E."/>
            <person name="Jarju S."/>
            <person name="Secka A."/>
            <person name="Antonio M."/>
            <person name="Oren A."/>
            <person name="Chaudhuri R.R."/>
            <person name="La Ragione R."/>
            <person name="Hildebrand F."/>
            <person name="Pallen M.J."/>
        </authorList>
    </citation>
    <scope>NUCLEOTIDE SEQUENCE</scope>
    <source>
        <strain evidence="3">6276</strain>
    </source>
</reference>
<evidence type="ECO:0000313" key="4">
    <source>
        <dbReference type="Proteomes" id="UP000823928"/>
    </source>
</evidence>
<dbReference type="SMART" id="SM00530">
    <property type="entry name" value="HTH_XRE"/>
    <property type="match status" value="2"/>
</dbReference>
<feature type="domain" description="HTH cro/C1-type" evidence="2">
    <location>
        <begin position="102"/>
        <end position="138"/>
    </location>
</feature>
<keyword evidence="1" id="KW-0238">DNA-binding</keyword>
<dbReference type="PANTHER" id="PTHR46558">
    <property type="entry name" value="TRACRIPTIONAL REGULATORY PROTEIN-RELATED-RELATED"/>
    <property type="match status" value="1"/>
</dbReference>
<sequence>MSNLSESLKDLMEEAEINAPALAKATGIDSSTILTFLRGDGLPYVDTLVTLADYFKCSTDYLLGLTDKLSEEEFRQRPPFPEQLTFLLKHFNVTKYRMEKDTGLAEKTVNRWHNGKTQPTVDSLIRLAKYFDCSVDFILGRV</sequence>
<evidence type="ECO:0000259" key="2">
    <source>
        <dbReference type="PROSITE" id="PS50943"/>
    </source>
</evidence>
<evidence type="ECO:0000313" key="3">
    <source>
        <dbReference type="EMBL" id="HIS36280.1"/>
    </source>
</evidence>
<comment type="caution">
    <text evidence="3">The sequence shown here is derived from an EMBL/GenBank/DDBJ whole genome shotgun (WGS) entry which is preliminary data.</text>
</comment>